<proteinExistence type="predicted"/>
<dbReference type="PRINTS" id="PR00909">
    <property type="entry name" value="SPERMDNBNDNG"/>
</dbReference>
<sequence>MISRRRALQAGAGALASLSFMPKGARAADELNLLVWCDHTSAALLDPFAEKHGIKINTKEYDLPGVAYSILEQSQPGDWDVFVADTGDIMSAVAKGYLGELPDAEMPWADIFPELKQPDSHYKDGKLYAVPEKFGYNTIAFNNTKVSQEEARQAKVMWDPKYAGRIAIYDYYIPTMEMVAIALGIKPQEITKMHLPAIKEKLVEMKKLSSLVGDVPTTQNALVTGSADIIVGGGEFAVAGLMADKPELDWVLPNEGGVRWSQSIGIFKESTKKDLAVEFVKYIVSPEGQGRLATADCYWAMPSNSKANLDDAQKKRLRWDQQPEFIAKSYPYFFGDAELDAAMQEVWTEVLGA</sequence>
<dbReference type="EMBL" id="JAXCLX010000004">
    <property type="protein sequence ID" value="MDY0874333.1"/>
    <property type="molecule type" value="Genomic_DNA"/>
</dbReference>
<reference evidence="5 6" key="1">
    <citation type="journal article" date="2013" name="Antonie Van Leeuwenhoek">
        <title>Dongia rigui sp. nov., isolated from freshwater of a large wetland in Korea.</title>
        <authorList>
            <person name="Baik K.S."/>
            <person name="Hwang Y.M."/>
            <person name="Choi J.S."/>
            <person name="Kwon J."/>
            <person name="Seong C.N."/>
        </authorList>
    </citation>
    <scope>NUCLEOTIDE SEQUENCE [LARGE SCALE GENOMIC DNA]</scope>
    <source>
        <strain evidence="5 6">04SU4-P</strain>
    </source>
</reference>
<dbReference type="SUPFAM" id="SSF53850">
    <property type="entry name" value="Periplasmic binding protein-like II"/>
    <property type="match status" value="1"/>
</dbReference>
<accession>A0ABU5E454</accession>
<evidence type="ECO:0000256" key="3">
    <source>
        <dbReference type="ARBA" id="ARBA00022729"/>
    </source>
</evidence>
<dbReference type="InterPro" id="IPR001188">
    <property type="entry name" value="Sperm_putr-bd"/>
</dbReference>
<evidence type="ECO:0000256" key="2">
    <source>
        <dbReference type="ARBA" id="ARBA00022448"/>
    </source>
</evidence>
<comment type="subcellular location">
    <subcellularLocation>
        <location evidence="1">Periplasm</location>
    </subcellularLocation>
</comment>
<dbReference type="Pfam" id="PF13416">
    <property type="entry name" value="SBP_bac_8"/>
    <property type="match status" value="1"/>
</dbReference>
<keyword evidence="6" id="KW-1185">Reference proteome</keyword>
<protein>
    <submittedName>
        <fullName evidence="5">Extracellular solute-binding protein</fullName>
    </submittedName>
</protein>
<comment type="caution">
    <text evidence="5">The sequence shown here is derived from an EMBL/GenBank/DDBJ whole genome shotgun (WGS) entry which is preliminary data.</text>
</comment>
<gene>
    <name evidence="5" type="ORF">SMD31_20505</name>
</gene>
<dbReference type="Gene3D" id="3.40.190.10">
    <property type="entry name" value="Periplasmic binding protein-like II"/>
    <property type="match status" value="2"/>
</dbReference>
<dbReference type="InterPro" id="IPR006311">
    <property type="entry name" value="TAT_signal"/>
</dbReference>
<dbReference type="PANTHER" id="PTHR30222:SF17">
    <property type="entry name" value="SPERMIDINE_PUTRESCINE-BINDING PERIPLASMIC PROTEIN"/>
    <property type="match status" value="1"/>
</dbReference>
<dbReference type="PROSITE" id="PS51318">
    <property type="entry name" value="TAT"/>
    <property type="match status" value="1"/>
</dbReference>
<dbReference type="Proteomes" id="UP001271769">
    <property type="component" value="Unassembled WGS sequence"/>
</dbReference>
<dbReference type="PANTHER" id="PTHR30222">
    <property type="entry name" value="SPERMIDINE/PUTRESCINE-BINDING PERIPLASMIC PROTEIN"/>
    <property type="match status" value="1"/>
</dbReference>
<keyword evidence="4" id="KW-0574">Periplasm</keyword>
<dbReference type="InterPro" id="IPR006059">
    <property type="entry name" value="SBP"/>
</dbReference>
<keyword evidence="3" id="KW-0732">Signal</keyword>
<evidence type="ECO:0000256" key="4">
    <source>
        <dbReference type="ARBA" id="ARBA00022764"/>
    </source>
</evidence>
<evidence type="ECO:0000256" key="1">
    <source>
        <dbReference type="ARBA" id="ARBA00004418"/>
    </source>
</evidence>
<organism evidence="5 6">
    <name type="scientific">Dongia rigui</name>
    <dbReference type="NCBI Taxonomy" id="940149"/>
    <lineage>
        <taxon>Bacteria</taxon>
        <taxon>Pseudomonadati</taxon>
        <taxon>Pseudomonadota</taxon>
        <taxon>Alphaproteobacteria</taxon>
        <taxon>Rhodospirillales</taxon>
        <taxon>Dongiaceae</taxon>
        <taxon>Dongia</taxon>
    </lineage>
</organism>
<evidence type="ECO:0000313" key="5">
    <source>
        <dbReference type="EMBL" id="MDY0874333.1"/>
    </source>
</evidence>
<name>A0ABU5E454_9PROT</name>
<evidence type="ECO:0000313" key="6">
    <source>
        <dbReference type="Proteomes" id="UP001271769"/>
    </source>
</evidence>
<keyword evidence="2" id="KW-0813">Transport</keyword>